<feature type="region of interest" description="Disordered" evidence="1">
    <location>
        <begin position="15"/>
        <end position="83"/>
    </location>
</feature>
<keyword evidence="3" id="KW-1185">Reference proteome</keyword>
<sequence>MTVEVVPHQNGVVLANGDLINGNSNPGVAAKKSRESERRRRRRKQKKNNKASQAQTDLTNGTDGGDSDAGDDDAKENTNPQHVGLLSSVEIARVWELKFVQIVGSCYVHDVCS</sequence>
<dbReference type="AlphaFoldDB" id="A0AAV5K2D1"/>
<gene>
    <name evidence="2" type="ORF">SLEP1_g28221</name>
</gene>
<name>A0AAV5K2D1_9ROSI</name>
<dbReference type="EMBL" id="BPVZ01000048">
    <property type="protein sequence ID" value="GKV17759.1"/>
    <property type="molecule type" value="Genomic_DNA"/>
</dbReference>
<comment type="caution">
    <text evidence="2">The sequence shown here is derived from an EMBL/GenBank/DDBJ whole genome shotgun (WGS) entry which is preliminary data.</text>
</comment>
<protein>
    <submittedName>
        <fullName evidence="2">Uncharacterized protein</fullName>
    </submittedName>
</protein>
<feature type="compositionally biased region" description="Acidic residues" evidence="1">
    <location>
        <begin position="65"/>
        <end position="74"/>
    </location>
</feature>
<proteinExistence type="predicted"/>
<dbReference type="Proteomes" id="UP001054252">
    <property type="component" value="Unassembled WGS sequence"/>
</dbReference>
<feature type="compositionally biased region" description="Basic residues" evidence="1">
    <location>
        <begin position="39"/>
        <end position="49"/>
    </location>
</feature>
<evidence type="ECO:0000313" key="3">
    <source>
        <dbReference type="Proteomes" id="UP001054252"/>
    </source>
</evidence>
<organism evidence="2 3">
    <name type="scientific">Rubroshorea leprosula</name>
    <dbReference type="NCBI Taxonomy" id="152421"/>
    <lineage>
        <taxon>Eukaryota</taxon>
        <taxon>Viridiplantae</taxon>
        <taxon>Streptophyta</taxon>
        <taxon>Embryophyta</taxon>
        <taxon>Tracheophyta</taxon>
        <taxon>Spermatophyta</taxon>
        <taxon>Magnoliopsida</taxon>
        <taxon>eudicotyledons</taxon>
        <taxon>Gunneridae</taxon>
        <taxon>Pentapetalae</taxon>
        <taxon>rosids</taxon>
        <taxon>malvids</taxon>
        <taxon>Malvales</taxon>
        <taxon>Dipterocarpaceae</taxon>
        <taxon>Rubroshorea</taxon>
    </lineage>
</organism>
<accession>A0AAV5K2D1</accession>
<reference evidence="2 3" key="1">
    <citation type="journal article" date="2021" name="Commun. Biol.">
        <title>The genome of Shorea leprosula (Dipterocarpaceae) highlights the ecological relevance of drought in aseasonal tropical rainforests.</title>
        <authorList>
            <person name="Ng K.K.S."/>
            <person name="Kobayashi M.J."/>
            <person name="Fawcett J.A."/>
            <person name="Hatakeyama M."/>
            <person name="Paape T."/>
            <person name="Ng C.H."/>
            <person name="Ang C.C."/>
            <person name="Tnah L.H."/>
            <person name="Lee C.T."/>
            <person name="Nishiyama T."/>
            <person name="Sese J."/>
            <person name="O'Brien M.J."/>
            <person name="Copetti D."/>
            <person name="Mohd Noor M.I."/>
            <person name="Ong R.C."/>
            <person name="Putra M."/>
            <person name="Sireger I.Z."/>
            <person name="Indrioko S."/>
            <person name="Kosugi Y."/>
            <person name="Izuno A."/>
            <person name="Isagi Y."/>
            <person name="Lee S.L."/>
            <person name="Shimizu K.K."/>
        </authorList>
    </citation>
    <scope>NUCLEOTIDE SEQUENCE [LARGE SCALE GENOMIC DNA]</scope>
    <source>
        <strain evidence="2">214</strain>
    </source>
</reference>
<evidence type="ECO:0000256" key="1">
    <source>
        <dbReference type="SAM" id="MobiDB-lite"/>
    </source>
</evidence>
<evidence type="ECO:0000313" key="2">
    <source>
        <dbReference type="EMBL" id="GKV17759.1"/>
    </source>
</evidence>